<keyword evidence="8" id="KW-1185">Reference proteome</keyword>
<dbReference type="PANTHER" id="PTHR11455:SF30">
    <property type="entry name" value="CRYPTOCHROME-1"/>
    <property type="match status" value="1"/>
</dbReference>
<dbReference type="GO" id="GO:0045892">
    <property type="term" value="P:negative regulation of DNA-templated transcription"/>
    <property type="evidence" value="ECO:0000318"/>
    <property type="project" value="GO_Central"/>
</dbReference>
<dbReference type="Pfam" id="PF00875">
    <property type="entry name" value="DNA_photolyase"/>
    <property type="match status" value="1"/>
</dbReference>
<dbReference type="Gene3D" id="3.40.50.620">
    <property type="entry name" value="HUPs"/>
    <property type="match status" value="1"/>
</dbReference>
<evidence type="ECO:0000256" key="3">
    <source>
        <dbReference type="ARBA" id="ARBA00022630"/>
    </source>
</evidence>
<feature type="site" description="Electron transfer via tryptophanyl radical" evidence="5">
    <location>
        <position position="410"/>
    </location>
</feature>
<feature type="domain" description="Photolyase/cryptochrome alpha/beta" evidence="6">
    <location>
        <begin position="16"/>
        <end position="145"/>
    </location>
</feature>
<sequence length="513" mass="58837">MKERILFSSDCPSLGISSMHWFRKDLRLHDNPALLESFKNCQAFYGVYFLDPASVQRSNLSPNRWWFLLESLRDLDYNLRSLGSRLLVVRGQPVQEMPKLLDQWNIKRLTLEYDSEPPAKQRDAVVTHLAKNLGVEVIQRVSHTLYDVETVLETNDGKLPMTFDEMAKTAEQLGPPCPPCQTVDKTVFGACLTPVGPDHADKYGVPLLSEFGMKELKEATAKKYWTGGEPEALRRLSAALKKCAENDFEERGWTIDEMFSNDAHLSPYMRFGCLSPRLYYQQLALTYMKEKKSIPPATLFTGLVRRELFLHVASHNADLDKMLDNPLSVQFPWEENKEGLERWKEGKTGFPWIDAIMRQLREEGWIHHLARQAVGCFLTRGCLWVSWEEGFKAFDELQLDAEWSLNASNWLWLSCSSYVHGAVPWYCPVEVGKKVDPTGDYIKRYVPEVRGLPSEYVCEPWNAPLSVQKACRCVVGEDYPSPIVDHMEQRMICVQRMQQLSIDLGAKGERVTS</sequence>
<dbReference type="InterPro" id="IPR014729">
    <property type="entry name" value="Rossmann-like_a/b/a_fold"/>
</dbReference>
<feature type="site" description="Electron transfer via tryptophanyl radical" evidence="5">
    <location>
        <position position="387"/>
    </location>
</feature>
<dbReference type="InterPro" id="IPR002081">
    <property type="entry name" value="Cryptochrome/DNA_photolyase_1"/>
</dbReference>
<evidence type="ECO:0000256" key="1">
    <source>
        <dbReference type="ARBA" id="ARBA00001974"/>
    </source>
</evidence>
<evidence type="ECO:0000256" key="4">
    <source>
        <dbReference type="ARBA" id="ARBA00022827"/>
    </source>
</evidence>
<dbReference type="InterPro" id="IPR036134">
    <property type="entry name" value="Crypto/Photolyase_FAD-like_sf"/>
</dbReference>
<accession>A7S6B3</accession>
<dbReference type="AlphaFoldDB" id="A7S6B3"/>
<dbReference type="STRING" id="45351.A7S6B3"/>
<evidence type="ECO:0000256" key="5">
    <source>
        <dbReference type="PIRSR" id="PIRSR602081-2"/>
    </source>
</evidence>
<keyword evidence="4" id="KW-0274">FAD</keyword>
<evidence type="ECO:0000313" key="8">
    <source>
        <dbReference type="Proteomes" id="UP000001593"/>
    </source>
</evidence>
<dbReference type="Gene3D" id="1.25.40.80">
    <property type="match status" value="1"/>
</dbReference>
<dbReference type="PhylomeDB" id="A7S6B3"/>
<dbReference type="eggNOG" id="KOG0133">
    <property type="taxonomic scope" value="Eukaryota"/>
</dbReference>
<dbReference type="GO" id="GO:0005634">
    <property type="term" value="C:nucleus"/>
    <property type="evidence" value="ECO:0000318"/>
    <property type="project" value="GO_Central"/>
</dbReference>
<dbReference type="Gene3D" id="1.10.579.10">
    <property type="entry name" value="DNA Cyclobutane Dipyrimidine Photolyase, subunit A, domain 3"/>
    <property type="match status" value="1"/>
</dbReference>
<reference evidence="7 8" key="1">
    <citation type="journal article" date="2007" name="Science">
        <title>Sea anemone genome reveals ancestral eumetazoan gene repertoire and genomic organization.</title>
        <authorList>
            <person name="Putnam N.H."/>
            <person name="Srivastava M."/>
            <person name="Hellsten U."/>
            <person name="Dirks B."/>
            <person name="Chapman J."/>
            <person name="Salamov A."/>
            <person name="Terry A."/>
            <person name="Shapiro H."/>
            <person name="Lindquist E."/>
            <person name="Kapitonov V.V."/>
            <person name="Jurka J."/>
            <person name="Genikhovich G."/>
            <person name="Grigoriev I.V."/>
            <person name="Lucas S.M."/>
            <person name="Steele R.E."/>
            <person name="Finnerty J.R."/>
            <person name="Technau U."/>
            <person name="Martindale M.Q."/>
            <person name="Rokhsar D.S."/>
        </authorList>
    </citation>
    <scope>NUCLEOTIDE SEQUENCE [LARGE SCALE GENOMIC DNA]</scope>
    <source>
        <strain evidence="8">CH2 X CH6</strain>
    </source>
</reference>
<comment type="similarity">
    <text evidence="2">Belongs to the DNA photolyase class-1 family.</text>
</comment>
<dbReference type="InParanoid" id="A7S6B3"/>
<dbReference type="PROSITE" id="PS51645">
    <property type="entry name" value="PHR_CRY_ALPHA_BETA"/>
    <property type="match status" value="1"/>
</dbReference>
<evidence type="ECO:0000256" key="2">
    <source>
        <dbReference type="ARBA" id="ARBA00005862"/>
    </source>
</evidence>
<dbReference type="EMBL" id="DS469586">
    <property type="protein sequence ID" value="EDO40786.1"/>
    <property type="molecule type" value="Genomic_DNA"/>
</dbReference>
<evidence type="ECO:0000313" key="7">
    <source>
        <dbReference type="EMBL" id="EDO40786.1"/>
    </source>
</evidence>
<dbReference type="GO" id="GO:0003677">
    <property type="term" value="F:DNA binding"/>
    <property type="evidence" value="ECO:0000318"/>
    <property type="project" value="GO_Central"/>
</dbReference>
<gene>
    <name evidence="7" type="ORF">NEMVEDRAFT_v1g106062</name>
</gene>
<dbReference type="GO" id="GO:0005737">
    <property type="term" value="C:cytoplasm"/>
    <property type="evidence" value="ECO:0000318"/>
    <property type="project" value="GO_Central"/>
</dbReference>
<dbReference type="InterPro" id="IPR006050">
    <property type="entry name" value="DNA_photolyase_N"/>
</dbReference>
<feature type="site" description="Electron transfer via tryptophanyl radical" evidence="5">
    <location>
        <position position="333"/>
    </location>
</feature>
<comment type="cofactor">
    <cofactor evidence="1">
        <name>FAD</name>
        <dbReference type="ChEBI" id="CHEBI:57692"/>
    </cofactor>
</comment>
<dbReference type="GO" id="GO:0043153">
    <property type="term" value="P:entrainment of circadian clock by photoperiod"/>
    <property type="evidence" value="ECO:0000318"/>
    <property type="project" value="GO_Central"/>
</dbReference>
<name>A7S6B3_NEMVE</name>
<evidence type="ECO:0000259" key="6">
    <source>
        <dbReference type="PROSITE" id="PS51645"/>
    </source>
</evidence>
<keyword evidence="3" id="KW-0285">Flavoprotein</keyword>
<dbReference type="SUPFAM" id="SSF48173">
    <property type="entry name" value="Cryptochrome/photolyase FAD-binding domain"/>
    <property type="match status" value="1"/>
</dbReference>
<dbReference type="InterPro" id="IPR005101">
    <property type="entry name" value="Cryptochr/Photolyase_FAD-bd"/>
</dbReference>
<dbReference type="HOGENOM" id="CLU_010348_3_4_1"/>
<dbReference type="PANTHER" id="PTHR11455">
    <property type="entry name" value="CRYPTOCHROME"/>
    <property type="match status" value="1"/>
</dbReference>
<proteinExistence type="inferred from homology"/>
<dbReference type="Proteomes" id="UP000001593">
    <property type="component" value="Unassembled WGS sequence"/>
</dbReference>
<dbReference type="InterPro" id="IPR036155">
    <property type="entry name" value="Crypto/Photolyase_N_sf"/>
</dbReference>
<dbReference type="GO" id="GO:0032922">
    <property type="term" value="P:circadian regulation of gene expression"/>
    <property type="evidence" value="ECO:0000318"/>
    <property type="project" value="GO_Central"/>
</dbReference>
<organism evidence="7 8">
    <name type="scientific">Nematostella vectensis</name>
    <name type="common">Starlet sea anemone</name>
    <dbReference type="NCBI Taxonomy" id="45351"/>
    <lineage>
        <taxon>Eukaryota</taxon>
        <taxon>Metazoa</taxon>
        <taxon>Cnidaria</taxon>
        <taxon>Anthozoa</taxon>
        <taxon>Hexacorallia</taxon>
        <taxon>Actiniaria</taxon>
        <taxon>Edwardsiidae</taxon>
        <taxon>Nematostella</taxon>
    </lineage>
</organism>
<dbReference type="SUPFAM" id="SSF52425">
    <property type="entry name" value="Cryptochrome/photolyase, N-terminal domain"/>
    <property type="match status" value="1"/>
</dbReference>
<dbReference type="GO" id="GO:0071949">
    <property type="term" value="F:FAD binding"/>
    <property type="evidence" value="ECO:0000318"/>
    <property type="project" value="GO_Central"/>
</dbReference>
<dbReference type="Pfam" id="PF03441">
    <property type="entry name" value="FAD_binding_7"/>
    <property type="match status" value="1"/>
</dbReference>
<protein>
    <recommendedName>
        <fullName evidence="6">Photolyase/cryptochrome alpha/beta domain-containing protein</fullName>
    </recommendedName>
</protein>